<evidence type="ECO:0000256" key="1">
    <source>
        <dbReference type="SAM" id="Phobius"/>
    </source>
</evidence>
<dbReference type="Proteomes" id="UP000628736">
    <property type="component" value="Unassembled WGS sequence"/>
</dbReference>
<dbReference type="Pfam" id="PF12822">
    <property type="entry name" value="ECF_trnsprt"/>
    <property type="match status" value="1"/>
</dbReference>
<feature type="transmembrane region" description="Helical" evidence="1">
    <location>
        <begin position="45"/>
        <end position="68"/>
    </location>
</feature>
<protein>
    <submittedName>
        <fullName evidence="2">ECF transporter S component</fullName>
    </submittedName>
</protein>
<evidence type="ECO:0000313" key="3">
    <source>
        <dbReference type="Proteomes" id="UP000628736"/>
    </source>
</evidence>
<feature type="transmembrane region" description="Helical" evidence="1">
    <location>
        <begin position="145"/>
        <end position="172"/>
    </location>
</feature>
<comment type="caution">
    <text evidence="2">The sequence shown here is derived from an EMBL/GenBank/DDBJ whole genome shotgun (WGS) entry which is preliminary data.</text>
</comment>
<dbReference type="EMBL" id="JACOPO010000001">
    <property type="protein sequence ID" value="MBC5721747.1"/>
    <property type="molecule type" value="Genomic_DNA"/>
</dbReference>
<dbReference type="GO" id="GO:0022857">
    <property type="term" value="F:transmembrane transporter activity"/>
    <property type="evidence" value="ECO:0007669"/>
    <property type="project" value="InterPro"/>
</dbReference>
<keyword evidence="1" id="KW-0812">Transmembrane</keyword>
<name>A0A8J6M7P1_9FIRM</name>
<gene>
    <name evidence="2" type="ORF">H8S11_02790</name>
</gene>
<keyword evidence="1" id="KW-1133">Transmembrane helix</keyword>
<dbReference type="AlphaFoldDB" id="A0A8J6M7P1"/>
<proteinExistence type="predicted"/>
<sequence>MTTTKNSTSIKRMVIAALMLALAYILPNFTGNIPQIGNMLLPMHLPTILCGYLCGGPWGAAVGFIAPLMRSAILGMPPPFPTAISMAVEMAVYGFMSGFLYRRLPKTLGGIYASLISAMLIGRVVWGVVQLALLTSSGTEFPFSAFVAGAFTNAIPGIILQLVAIPIIVLALQRANLIPQEG</sequence>
<feature type="transmembrane region" description="Helical" evidence="1">
    <location>
        <begin position="12"/>
        <end position="33"/>
    </location>
</feature>
<keyword evidence="3" id="KW-1185">Reference proteome</keyword>
<dbReference type="InterPro" id="IPR024529">
    <property type="entry name" value="ECF_trnsprt_substrate-spec"/>
</dbReference>
<evidence type="ECO:0000313" key="2">
    <source>
        <dbReference type="EMBL" id="MBC5721747.1"/>
    </source>
</evidence>
<dbReference type="RefSeq" id="WP_186852097.1">
    <property type="nucleotide sequence ID" value="NZ_JACOPO010000001.1"/>
</dbReference>
<keyword evidence="1" id="KW-0472">Membrane</keyword>
<organism evidence="2 3">
    <name type="scientific">Flintibacter hominis</name>
    <dbReference type="NCBI Taxonomy" id="2763048"/>
    <lineage>
        <taxon>Bacteria</taxon>
        <taxon>Bacillati</taxon>
        <taxon>Bacillota</taxon>
        <taxon>Clostridia</taxon>
        <taxon>Eubacteriales</taxon>
        <taxon>Flintibacter</taxon>
    </lineage>
</organism>
<feature type="transmembrane region" description="Helical" evidence="1">
    <location>
        <begin position="80"/>
        <end position="100"/>
    </location>
</feature>
<dbReference type="Gene3D" id="1.10.1760.20">
    <property type="match status" value="1"/>
</dbReference>
<accession>A0A8J6M7P1</accession>
<feature type="transmembrane region" description="Helical" evidence="1">
    <location>
        <begin position="112"/>
        <end position="133"/>
    </location>
</feature>
<reference evidence="2" key="1">
    <citation type="submission" date="2020-08" db="EMBL/GenBank/DDBJ databases">
        <title>Genome public.</title>
        <authorList>
            <person name="Liu C."/>
            <person name="Sun Q."/>
        </authorList>
    </citation>
    <scope>NUCLEOTIDE SEQUENCE</scope>
    <source>
        <strain evidence="2">NSJ-23</strain>
    </source>
</reference>